<sequence length="60" mass="6627">PETILGSLPQADALAEKLDIPVAATALDASLWKALPPERRALIPAPFILTRRVRLPWEEK</sequence>
<reference evidence="1" key="1">
    <citation type="submission" date="2020-10" db="EMBL/GenBank/DDBJ databases">
        <authorList>
            <person name="Gilroy R."/>
        </authorList>
    </citation>
    <scope>NUCLEOTIDE SEQUENCE</scope>
    <source>
        <strain evidence="1">CHK189-12415</strain>
    </source>
</reference>
<comment type="caution">
    <text evidence="1">The sequence shown here is derived from an EMBL/GenBank/DDBJ whole genome shotgun (WGS) entry which is preliminary data.</text>
</comment>
<accession>A0A9D1DZC4</accession>
<organism evidence="1 2">
    <name type="scientific">Candidatus Faecivivens stercoravium</name>
    <dbReference type="NCBI Taxonomy" id="2840803"/>
    <lineage>
        <taxon>Bacteria</taxon>
        <taxon>Bacillati</taxon>
        <taxon>Bacillota</taxon>
        <taxon>Clostridia</taxon>
        <taxon>Eubacteriales</taxon>
        <taxon>Oscillospiraceae</taxon>
        <taxon>Oscillospiraceae incertae sedis</taxon>
        <taxon>Candidatus Faecivivens</taxon>
    </lineage>
</organism>
<dbReference type="AlphaFoldDB" id="A0A9D1DZC4"/>
<gene>
    <name evidence="1" type="ORF">IAB37_09555</name>
</gene>
<reference evidence="1" key="2">
    <citation type="journal article" date="2021" name="PeerJ">
        <title>Extensive microbial diversity within the chicken gut microbiome revealed by metagenomics and culture.</title>
        <authorList>
            <person name="Gilroy R."/>
            <person name="Ravi A."/>
            <person name="Getino M."/>
            <person name="Pursley I."/>
            <person name="Horton D.L."/>
            <person name="Alikhan N.F."/>
            <person name="Baker D."/>
            <person name="Gharbi K."/>
            <person name="Hall N."/>
            <person name="Watson M."/>
            <person name="Adriaenssens E.M."/>
            <person name="Foster-Nyarko E."/>
            <person name="Jarju S."/>
            <person name="Secka A."/>
            <person name="Antonio M."/>
            <person name="Oren A."/>
            <person name="Chaudhuri R.R."/>
            <person name="La Ragione R."/>
            <person name="Hildebrand F."/>
            <person name="Pallen M.J."/>
        </authorList>
    </citation>
    <scope>NUCLEOTIDE SEQUENCE</scope>
    <source>
        <strain evidence="1">CHK189-12415</strain>
    </source>
</reference>
<protein>
    <submittedName>
        <fullName evidence="1">Uncharacterized protein</fullName>
    </submittedName>
</protein>
<evidence type="ECO:0000313" key="2">
    <source>
        <dbReference type="Proteomes" id="UP000824241"/>
    </source>
</evidence>
<feature type="non-terminal residue" evidence="1">
    <location>
        <position position="1"/>
    </location>
</feature>
<dbReference type="EMBL" id="DVHA01000309">
    <property type="protein sequence ID" value="HIR61805.1"/>
    <property type="molecule type" value="Genomic_DNA"/>
</dbReference>
<name>A0A9D1DZC4_9FIRM</name>
<evidence type="ECO:0000313" key="1">
    <source>
        <dbReference type="EMBL" id="HIR61805.1"/>
    </source>
</evidence>
<proteinExistence type="predicted"/>
<dbReference type="Proteomes" id="UP000824241">
    <property type="component" value="Unassembled WGS sequence"/>
</dbReference>